<accession>A0ABW6F1Q2</accession>
<sequence length="118" mass="12731">MANALPTDAYRCGQLYAVITALEKLASPNGRSALDQPGARAKAAKRPYDHLHKPLNRAVEFLMAARARRKGTEAEALFLAIPALLPKTLNLPRSFGDTQQEQFGDGFHAWSATAAGKA</sequence>
<organism evidence="1 2">
    <name type="scientific">Streptomyces rubiginosohelvolus</name>
    <dbReference type="NCBI Taxonomy" id="67362"/>
    <lineage>
        <taxon>Bacteria</taxon>
        <taxon>Bacillati</taxon>
        <taxon>Actinomycetota</taxon>
        <taxon>Actinomycetes</taxon>
        <taxon>Kitasatosporales</taxon>
        <taxon>Streptomycetaceae</taxon>
        <taxon>Streptomyces</taxon>
    </lineage>
</organism>
<reference evidence="1 2" key="1">
    <citation type="submission" date="2024-09" db="EMBL/GenBank/DDBJ databases">
        <title>The Natural Products Discovery Center: Release of the First 8490 Sequenced Strains for Exploring Actinobacteria Biosynthetic Diversity.</title>
        <authorList>
            <person name="Kalkreuter E."/>
            <person name="Kautsar S.A."/>
            <person name="Yang D."/>
            <person name="Bader C.D."/>
            <person name="Teijaro C.N."/>
            <person name="Fluegel L."/>
            <person name="Davis C.M."/>
            <person name="Simpson J.R."/>
            <person name="Lauterbach L."/>
            <person name="Steele A.D."/>
            <person name="Gui C."/>
            <person name="Meng S."/>
            <person name="Li G."/>
            <person name="Viehrig K."/>
            <person name="Ye F."/>
            <person name="Su P."/>
            <person name="Kiefer A.F."/>
            <person name="Nichols A."/>
            <person name="Cepeda A.J."/>
            <person name="Yan W."/>
            <person name="Fan B."/>
            <person name="Jiang Y."/>
            <person name="Adhikari A."/>
            <person name="Zheng C.-J."/>
            <person name="Schuster L."/>
            <person name="Cowan T.M."/>
            <person name="Smanski M.J."/>
            <person name="Chevrette M.G."/>
            <person name="De Carvalho L.P.S."/>
            <person name="Shen B."/>
        </authorList>
    </citation>
    <scope>NUCLEOTIDE SEQUENCE [LARGE SCALE GENOMIC DNA]</scope>
    <source>
        <strain evidence="1 2">NPDC058428</strain>
    </source>
</reference>
<evidence type="ECO:0000313" key="2">
    <source>
        <dbReference type="Proteomes" id="UP001598352"/>
    </source>
</evidence>
<name>A0ABW6F1Q2_9ACTN</name>
<protein>
    <submittedName>
        <fullName evidence="1">Uncharacterized protein</fullName>
    </submittedName>
</protein>
<evidence type="ECO:0000313" key="1">
    <source>
        <dbReference type="EMBL" id="MFD4822587.1"/>
    </source>
</evidence>
<dbReference type="EMBL" id="JBHXKZ010000005">
    <property type="protein sequence ID" value="MFD4822587.1"/>
    <property type="molecule type" value="Genomic_DNA"/>
</dbReference>
<proteinExistence type="predicted"/>
<dbReference type="Proteomes" id="UP001598352">
    <property type="component" value="Unassembled WGS sequence"/>
</dbReference>
<dbReference type="RefSeq" id="WP_382771166.1">
    <property type="nucleotide sequence ID" value="NZ_JBHXKZ010000005.1"/>
</dbReference>
<gene>
    <name evidence="1" type="ORF">ACFWOQ_08400</name>
</gene>
<comment type="caution">
    <text evidence="1">The sequence shown here is derived from an EMBL/GenBank/DDBJ whole genome shotgun (WGS) entry which is preliminary data.</text>
</comment>
<keyword evidence="2" id="KW-1185">Reference proteome</keyword>